<comment type="similarity">
    <text evidence="1">Belongs to the SMC family. SbcC subfamily.</text>
</comment>
<dbReference type="AlphaFoldDB" id="A0A243GB94"/>
<dbReference type="GO" id="GO:0006302">
    <property type="term" value="P:double-strand break repair"/>
    <property type="evidence" value="ECO:0007669"/>
    <property type="project" value="InterPro"/>
</dbReference>
<comment type="subunit">
    <text evidence="2">Heterodimer of SbcC and SbcD.</text>
</comment>
<dbReference type="RefSeq" id="WP_060629754.1">
    <property type="nucleotide sequence ID" value="NZ_NFEL01000053.1"/>
</dbReference>
<dbReference type="PANTHER" id="PTHR32114">
    <property type="entry name" value="ABC TRANSPORTER ABCH.3"/>
    <property type="match status" value="1"/>
</dbReference>
<feature type="coiled-coil region" evidence="4">
    <location>
        <begin position="409"/>
        <end position="489"/>
    </location>
</feature>
<dbReference type="EMBL" id="NFEL01000053">
    <property type="protein sequence ID" value="OUA03841.1"/>
    <property type="molecule type" value="Genomic_DNA"/>
</dbReference>
<evidence type="ECO:0000256" key="3">
    <source>
        <dbReference type="ARBA" id="ARBA00013368"/>
    </source>
</evidence>
<protein>
    <recommendedName>
        <fullName evidence="3">Nuclease SbcCD subunit C</fullName>
    </recommendedName>
</protein>
<sequence>MILESIILRNFRQYFSSQIIEFSQSNTRNVTVIHGENGAGKTALLNAFSWCLYGELNLPNTSNIINEHAVNELEDGEEVEAFVTIQFKEKVKGSVAYEKHYSLTRSIKARKISEEQISYSEPEVRLEYREDGQSKLEVANIGIEINRILPEQLSSYFFFDGERIDNLSKESGTEEVKEAIKTMMGLEILERSILHTEGARKRFLTELKQYGDVETRNLVEEIENLHGQKEDLESEEKEFKQYHKSIEKQIKEKEERLRQIEDSKHLQEQRDVKTKELNTSEEELVSIRKGLADLMSKQGYLAFSFLAIDKARDVLANKNLNNNTYTGINASFLDQLIIQEECICGTHLITGSAEYNKVIDTKNYLAPISLEHAIAEFQSDIKITKDRKQKLFEGMGQLRLQESNFKQKIRLLNEEIEEIGKKISDKDSEEIVNLENVREQLIIKKSQIDQRMGGIQHQLNEISEKLDKKNNEREKLNQKVEKAAVTERRIKACEEVIEVMKEIYKLREKIVKEQLQERVAKVYTKFLRKDYKIRLSNDYKLDVINGNGNKVGMSQGERQITSLSFIGAIVDIAREQFNQKNINRFEEGGIYPIVMDSPFGALDSDHRERIAKGIPELSDQVIVIVSTSQWQGEVEEKMRDKIGKEYRLIYNDPRINKEKNYEFTEITEVVTK</sequence>
<evidence type="ECO:0000313" key="6">
    <source>
        <dbReference type="EMBL" id="OUA03841.1"/>
    </source>
</evidence>
<reference evidence="6 7" key="1">
    <citation type="submission" date="2016-10" db="EMBL/GenBank/DDBJ databases">
        <title>Comparative genomics of Bacillus thuringiensis reveals a path to pathogens against multiple invertebrate hosts.</title>
        <authorList>
            <person name="Zheng J."/>
            <person name="Gao Q."/>
            <person name="Liu H."/>
            <person name="Peng D."/>
            <person name="Ruan L."/>
            <person name="Sun M."/>
        </authorList>
    </citation>
    <scope>NUCLEOTIDE SEQUENCE [LARGE SCALE GENOMIC DNA]</scope>
    <source>
        <strain evidence="6">CTC</strain>
    </source>
</reference>
<dbReference type="Proteomes" id="UP000195030">
    <property type="component" value="Unassembled WGS sequence"/>
</dbReference>
<feature type="domain" description="Rad50/SbcC-type AAA" evidence="5">
    <location>
        <begin position="5"/>
        <end position="262"/>
    </location>
</feature>
<keyword evidence="4" id="KW-0175">Coiled coil</keyword>
<dbReference type="InterPro" id="IPR038729">
    <property type="entry name" value="Rad50/SbcC_AAA"/>
</dbReference>
<gene>
    <name evidence="6" type="ORF">BK772_28525</name>
</gene>
<feature type="coiled-coil region" evidence="4">
    <location>
        <begin position="215"/>
        <end position="283"/>
    </location>
</feature>
<organism evidence="6 7">
    <name type="scientific">Bacillus thuringiensis subsp. finitimus</name>
    <dbReference type="NCBI Taxonomy" id="29337"/>
    <lineage>
        <taxon>Bacteria</taxon>
        <taxon>Bacillati</taxon>
        <taxon>Bacillota</taxon>
        <taxon>Bacilli</taxon>
        <taxon>Bacillales</taxon>
        <taxon>Bacillaceae</taxon>
        <taxon>Bacillus</taxon>
        <taxon>Bacillus cereus group</taxon>
    </lineage>
</organism>
<evidence type="ECO:0000259" key="5">
    <source>
        <dbReference type="Pfam" id="PF13476"/>
    </source>
</evidence>
<evidence type="ECO:0000256" key="2">
    <source>
        <dbReference type="ARBA" id="ARBA00011322"/>
    </source>
</evidence>
<dbReference type="Gene3D" id="3.40.50.300">
    <property type="entry name" value="P-loop containing nucleotide triphosphate hydrolases"/>
    <property type="match status" value="2"/>
</dbReference>
<dbReference type="GO" id="GO:0016887">
    <property type="term" value="F:ATP hydrolysis activity"/>
    <property type="evidence" value="ECO:0007669"/>
    <property type="project" value="InterPro"/>
</dbReference>
<evidence type="ECO:0000256" key="1">
    <source>
        <dbReference type="ARBA" id="ARBA00006930"/>
    </source>
</evidence>
<dbReference type="SUPFAM" id="SSF52540">
    <property type="entry name" value="P-loop containing nucleoside triphosphate hydrolases"/>
    <property type="match status" value="2"/>
</dbReference>
<proteinExistence type="inferred from homology"/>
<evidence type="ECO:0000256" key="4">
    <source>
        <dbReference type="SAM" id="Coils"/>
    </source>
</evidence>
<dbReference type="PANTHER" id="PTHR32114:SF2">
    <property type="entry name" value="ABC TRANSPORTER ABCH.3"/>
    <property type="match status" value="1"/>
</dbReference>
<evidence type="ECO:0000313" key="7">
    <source>
        <dbReference type="Proteomes" id="UP000195030"/>
    </source>
</evidence>
<name>A0A243GB94_BACTF</name>
<dbReference type="Pfam" id="PF13476">
    <property type="entry name" value="AAA_23"/>
    <property type="match status" value="1"/>
</dbReference>
<dbReference type="InterPro" id="IPR027417">
    <property type="entry name" value="P-loop_NTPase"/>
</dbReference>
<comment type="caution">
    <text evidence="6">The sequence shown here is derived from an EMBL/GenBank/DDBJ whole genome shotgun (WGS) entry which is preliminary data.</text>
</comment>
<accession>A0A243GB94</accession>